<name>A0A2T1IZC4_ACIRA</name>
<dbReference type="GeneID" id="56304531"/>
<feature type="transmembrane region" description="Helical" evidence="1">
    <location>
        <begin position="106"/>
        <end position="125"/>
    </location>
</feature>
<proteinExistence type="predicted"/>
<evidence type="ECO:0000313" key="4">
    <source>
        <dbReference type="Proteomes" id="UP000262257"/>
    </source>
</evidence>
<feature type="transmembrane region" description="Helical" evidence="1">
    <location>
        <begin position="45"/>
        <end position="70"/>
    </location>
</feature>
<protein>
    <submittedName>
        <fullName evidence="2">Invasion protein expression up-regulator SirB</fullName>
    </submittedName>
</protein>
<feature type="transmembrane region" description="Helical" evidence="1">
    <location>
        <begin position="12"/>
        <end position="33"/>
    </location>
</feature>
<keyword evidence="1" id="KW-0812">Transmembrane</keyword>
<feature type="transmembrane region" description="Helical" evidence="1">
    <location>
        <begin position="76"/>
        <end position="94"/>
    </location>
</feature>
<evidence type="ECO:0000313" key="2">
    <source>
        <dbReference type="EMBL" id="HCM30872.1"/>
    </source>
</evidence>
<keyword evidence="1" id="KW-1133">Transmembrane helix</keyword>
<comment type="caution">
    <text evidence="2">The sequence shown here is derived from an EMBL/GenBank/DDBJ whole genome shotgun (WGS) entry which is preliminary data.</text>
</comment>
<reference evidence="3 5" key="2">
    <citation type="submission" date="2019-06" db="EMBL/GenBank/DDBJ databases">
        <title>Genome of Acinetobacter radioresistens APH1, a phenol degrading strain.</title>
        <authorList>
            <person name="Liu Y."/>
        </authorList>
    </citation>
    <scope>NUCLEOTIDE SEQUENCE [LARGE SCALE GENOMIC DNA]</scope>
    <source>
        <strain evidence="3 5">APH1</strain>
    </source>
</reference>
<organism evidence="2 4">
    <name type="scientific">Acinetobacter radioresistens</name>
    <dbReference type="NCBI Taxonomy" id="40216"/>
    <lineage>
        <taxon>Bacteria</taxon>
        <taxon>Pseudomonadati</taxon>
        <taxon>Pseudomonadota</taxon>
        <taxon>Gammaproteobacteria</taxon>
        <taxon>Moraxellales</taxon>
        <taxon>Moraxellaceae</taxon>
        <taxon>Acinetobacter</taxon>
    </lineage>
</organism>
<evidence type="ECO:0000313" key="3">
    <source>
        <dbReference type="EMBL" id="TNX86288.1"/>
    </source>
</evidence>
<dbReference type="AlphaFoldDB" id="A0A2T1IZC4"/>
<dbReference type="EMBL" id="DPXL01000053">
    <property type="protein sequence ID" value="HCM30872.1"/>
    <property type="molecule type" value="Genomic_DNA"/>
</dbReference>
<dbReference type="Pfam" id="PF04247">
    <property type="entry name" value="SirB"/>
    <property type="match status" value="1"/>
</dbReference>
<dbReference type="Proteomes" id="UP000314285">
    <property type="component" value="Unassembled WGS sequence"/>
</dbReference>
<evidence type="ECO:0000256" key="1">
    <source>
        <dbReference type="SAM" id="Phobius"/>
    </source>
</evidence>
<dbReference type="KEGG" id="arj:DOM24_00355"/>
<reference evidence="2 4" key="1">
    <citation type="journal article" date="2018" name="Nat. Biotechnol.">
        <title>A standardized bacterial taxonomy based on genome phylogeny substantially revises the tree of life.</title>
        <authorList>
            <person name="Parks D.H."/>
            <person name="Chuvochina M."/>
            <person name="Waite D.W."/>
            <person name="Rinke C."/>
            <person name="Skarshewski A."/>
            <person name="Chaumeil P.A."/>
            <person name="Hugenholtz P."/>
        </authorList>
    </citation>
    <scope>NUCLEOTIDE SEQUENCE [LARGE SCALE GENOMIC DNA]</scope>
    <source>
        <strain evidence="2">UBA10045</strain>
    </source>
</reference>
<keyword evidence="1" id="KW-0472">Membrane</keyword>
<dbReference type="PIRSF" id="PIRSF005610">
    <property type="entry name" value="SirB"/>
    <property type="match status" value="1"/>
</dbReference>
<gene>
    <name evidence="2" type="ORF">DIC32_03940</name>
    <name evidence="3" type="ORF">FHY67_12835</name>
</gene>
<dbReference type="RefSeq" id="WP_005017360.1">
    <property type="nucleotide sequence ID" value="NZ_BKHE01000065.1"/>
</dbReference>
<dbReference type="STRING" id="40216.GCA_001917365_02852"/>
<sequence>MDTHLFLKIIHMSSATLALIVFVLRGLTLFIGTQGNQPNPIGRKILVALQHLSFSLIILTGIILLVMNQFMVQPWFYAKIILFIVLFSSLMKAFRKDDSMLLVQRRAGLAIGLFAFIAIILLVTIKPNF</sequence>
<dbReference type="InterPro" id="IPR007360">
    <property type="entry name" value="SirB"/>
</dbReference>
<dbReference type="EMBL" id="VFBM01000013">
    <property type="protein sequence ID" value="TNX86288.1"/>
    <property type="molecule type" value="Genomic_DNA"/>
</dbReference>
<accession>A0A2T1IZC4</accession>
<evidence type="ECO:0000313" key="5">
    <source>
        <dbReference type="Proteomes" id="UP000314285"/>
    </source>
</evidence>
<dbReference type="Proteomes" id="UP000262257">
    <property type="component" value="Unassembled WGS sequence"/>
</dbReference>